<protein>
    <submittedName>
        <fullName evidence="1">Pentapeptide repeat-containing protein</fullName>
    </submittedName>
</protein>
<dbReference type="Pfam" id="PF13599">
    <property type="entry name" value="Pentapeptide_4"/>
    <property type="match status" value="2"/>
</dbReference>
<dbReference type="EMBL" id="JAKFFV010000007">
    <property type="protein sequence ID" value="MCF2499162.1"/>
    <property type="molecule type" value="Genomic_DNA"/>
</dbReference>
<evidence type="ECO:0000313" key="2">
    <source>
        <dbReference type="Proteomes" id="UP001139411"/>
    </source>
</evidence>
<dbReference type="SUPFAM" id="SSF141571">
    <property type="entry name" value="Pentapeptide repeat-like"/>
    <property type="match status" value="1"/>
</dbReference>
<accession>A0A9X1TUL7</accession>
<name>A0A9X1TUL7_9BACT</name>
<dbReference type="PANTHER" id="PTHR42999:SF1">
    <property type="entry name" value="PENTAPEPTIDE REPEAT-CONTAINING PROTEIN"/>
    <property type="match status" value="1"/>
</dbReference>
<dbReference type="AlphaFoldDB" id="A0A9X1TUL7"/>
<reference evidence="1" key="1">
    <citation type="submission" date="2022-01" db="EMBL/GenBank/DDBJ databases">
        <title>Novel species in genus Dyadobacter.</title>
        <authorList>
            <person name="Ma C."/>
        </authorList>
    </citation>
    <scope>NUCLEOTIDE SEQUENCE</scope>
    <source>
        <strain evidence="1">CY357</strain>
    </source>
</reference>
<sequence length="204" mass="23767">MSYFNYYNMNLSIEPSTRQNNHFENVFIAEEDLQDRTWINCEFIRCNFQGSDLSGNNFIECHFTDCDFTQTKLNGTGFREVVFSNCKINDVNFSVCNPFIFSLSFNECVLDHADFHETNMNKTSFKNCSLIGTNFEETDLTEAIFENCDLDGARFIDSILEKTDFRTAHNFNIDPTLNRLKRSKFSGSNLIGLLQRYKLDVEYN</sequence>
<dbReference type="PANTHER" id="PTHR42999">
    <property type="entry name" value="ANTIBIOTIC RESISTANCE PROTEIN MCBG"/>
    <property type="match status" value="1"/>
</dbReference>
<dbReference type="InterPro" id="IPR052949">
    <property type="entry name" value="PA_immunity-related"/>
</dbReference>
<dbReference type="InterPro" id="IPR001646">
    <property type="entry name" value="5peptide_repeat"/>
</dbReference>
<gene>
    <name evidence="1" type="ORF">L0661_12640</name>
</gene>
<dbReference type="Gene3D" id="2.160.20.80">
    <property type="entry name" value="E3 ubiquitin-protein ligase SopA"/>
    <property type="match status" value="1"/>
</dbReference>
<organism evidence="1 2">
    <name type="scientific">Dyadobacter chenhuakuii</name>
    <dbReference type="NCBI Taxonomy" id="2909339"/>
    <lineage>
        <taxon>Bacteria</taxon>
        <taxon>Pseudomonadati</taxon>
        <taxon>Bacteroidota</taxon>
        <taxon>Cytophagia</taxon>
        <taxon>Cytophagales</taxon>
        <taxon>Spirosomataceae</taxon>
        <taxon>Dyadobacter</taxon>
    </lineage>
</organism>
<proteinExistence type="predicted"/>
<dbReference type="Proteomes" id="UP001139411">
    <property type="component" value="Unassembled WGS sequence"/>
</dbReference>
<comment type="caution">
    <text evidence="1">The sequence shown here is derived from an EMBL/GenBank/DDBJ whole genome shotgun (WGS) entry which is preliminary data.</text>
</comment>
<evidence type="ECO:0000313" key="1">
    <source>
        <dbReference type="EMBL" id="MCF2499162.1"/>
    </source>
</evidence>